<dbReference type="GO" id="GO:0003729">
    <property type="term" value="F:mRNA binding"/>
    <property type="evidence" value="ECO:0007669"/>
    <property type="project" value="UniProtKB-ARBA"/>
</dbReference>
<dbReference type="EMBL" id="BSYO01000005">
    <property type="protein sequence ID" value="GMH05443.1"/>
    <property type="molecule type" value="Genomic_DNA"/>
</dbReference>
<dbReference type="Gene3D" id="1.25.40.10">
    <property type="entry name" value="Tetratricopeptide repeat domain"/>
    <property type="match status" value="3"/>
</dbReference>
<reference evidence="7" key="1">
    <citation type="submission" date="2023-05" db="EMBL/GenBank/DDBJ databases">
        <title>Nepenthes gracilis genome sequencing.</title>
        <authorList>
            <person name="Fukushima K."/>
        </authorList>
    </citation>
    <scope>NUCLEOTIDE SEQUENCE</scope>
    <source>
        <strain evidence="7">SING2019-196</strain>
    </source>
</reference>
<dbReference type="AlphaFoldDB" id="A0AAD3XI56"/>
<comment type="subcellular location">
    <subcellularLocation>
        <location evidence="1">Mitochondrion</location>
    </subcellularLocation>
</comment>
<evidence type="ECO:0000313" key="7">
    <source>
        <dbReference type="EMBL" id="GMH05443.1"/>
    </source>
</evidence>
<evidence type="ECO:0000256" key="2">
    <source>
        <dbReference type="ARBA" id="ARBA00007626"/>
    </source>
</evidence>
<dbReference type="Pfam" id="PF01535">
    <property type="entry name" value="PPR"/>
    <property type="match status" value="3"/>
</dbReference>
<proteinExistence type="inferred from homology"/>
<dbReference type="InterPro" id="IPR002885">
    <property type="entry name" value="PPR_rpt"/>
</dbReference>
<keyword evidence="4" id="KW-0809">Transit peptide</keyword>
<evidence type="ECO:0000256" key="1">
    <source>
        <dbReference type="ARBA" id="ARBA00004173"/>
    </source>
</evidence>
<evidence type="ECO:0000256" key="4">
    <source>
        <dbReference type="ARBA" id="ARBA00022946"/>
    </source>
</evidence>
<dbReference type="SUPFAM" id="SSF48452">
    <property type="entry name" value="TPR-like"/>
    <property type="match status" value="1"/>
</dbReference>
<keyword evidence="5" id="KW-0496">Mitochondrion</keyword>
<keyword evidence="8" id="KW-1185">Reference proteome</keyword>
<evidence type="ECO:0008006" key="9">
    <source>
        <dbReference type="Google" id="ProtNLM"/>
    </source>
</evidence>
<dbReference type="GO" id="GO:0005739">
    <property type="term" value="C:mitochondrion"/>
    <property type="evidence" value="ECO:0007669"/>
    <property type="project" value="UniProtKB-SubCell"/>
</dbReference>
<dbReference type="NCBIfam" id="TIGR00756">
    <property type="entry name" value="PPR"/>
    <property type="match status" value="2"/>
</dbReference>
<protein>
    <recommendedName>
        <fullName evidence="9">Pentatricopeptide repeat-containing protein</fullName>
    </recommendedName>
</protein>
<comment type="similarity">
    <text evidence="2">Belongs to the PPR family. P subfamily.</text>
</comment>
<gene>
    <name evidence="7" type="ORF">Nepgr_007283</name>
</gene>
<dbReference type="Proteomes" id="UP001279734">
    <property type="component" value="Unassembled WGS sequence"/>
</dbReference>
<dbReference type="Pfam" id="PF13041">
    <property type="entry name" value="PPR_2"/>
    <property type="match status" value="1"/>
</dbReference>
<comment type="caution">
    <text evidence="7">The sequence shown here is derived from an EMBL/GenBank/DDBJ whole genome shotgun (WGS) entry which is preliminary data.</text>
</comment>
<dbReference type="PROSITE" id="PS51375">
    <property type="entry name" value="PPR"/>
    <property type="match status" value="1"/>
</dbReference>
<keyword evidence="3" id="KW-0677">Repeat</keyword>
<accession>A0AAD3XI56</accession>
<evidence type="ECO:0000256" key="6">
    <source>
        <dbReference type="PROSITE-ProRule" id="PRU00708"/>
    </source>
</evidence>
<dbReference type="InterPro" id="IPR011990">
    <property type="entry name" value="TPR-like_helical_dom_sf"/>
</dbReference>
<name>A0AAD3XI56_NEPGR</name>
<sequence length="507" mass="57949">MNSKIYHIFNRLSSILQKSRHPSEALIVLGRRRLYHANGKEMATLYSKISPLGSPAISMKPELDDWVQKGKKVRVAELQRIIHDLRKRRRFSQALQISEWMNEKGICKFSPTEHAVQLDLIGRVHGFQSAESYFNDLTDQDRTQKTYGALLNCYVRQREINKSLSHFHKMKEMGFASSTITYNDVMCLYTYTDQHEKVPEVLAEMKQSKILPDNYSYRICINSYGVRSDLVGMEKILKEMEAQPHIVMEWNTYAVAANLYIKSGLTDKAIEALKKAEIRVDKKDSDSYNFLISLYARLGKKDEVLRLWELEKSACKKCINRDYVNMLKSLVRVAELEEAEKVLKEWLSSGNCYDFRVPNIVVAGYSEKLLFEKAEAVLRDLTERGKASAPSSWSIVAAGYLDKGEMRKAIGCMNAALSLHVEDKGWKPNCRVITSLLSWVGDEGSTEDAGAFVESLRTVIPVSSQMYQALIKANIRNGKDVHSLLGKMRAEKVEEDEETKKILSMRQ</sequence>
<organism evidence="7 8">
    <name type="scientific">Nepenthes gracilis</name>
    <name type="common">Slender pitcher plant</name>
    <dbReference type="NCBI Taxonomy" id="150966"/>
    <lineage>
        <taxon>Eukaryota</taxon>
        <taxon>Viridiplantae</taxon>
        <taxon>Streptophyta</taxon>
        <taxon>Embryophyta</taxon>
        <taxon>Tracheophyta</taxon>
        <taxon>Spermatophyta</taxon>
        <taxon>Magnoliopsida</taxon>
        <taxon>eudicotyledons</taxon>
        <taxon>Gunneridae</taxon>
        <taxon>Pentapetalae</taxon>
        <taxon>Caryophyllales</taxon>
        <taxon>Nepenthaceae</taxon>
        <taxon>Nepenthes</taxon>
    </lineage>
</organism>
<dbReference type="PANTHER" id="PTHR45717:SF20">
    <property type="entry name" value="OS07G0598500 PROTEIN"/>
    <property type="match status" value="1"/>
</dbReference>
<evidence type="ECO:0000256" key="3">
    <source>
        <dbReference type="ARBA" id="ARBA00022737"/>
    </source>
</evidence>
<dbReference type="FunFam" id="1.25.40.10:FF:000385">
    <property type="entry name" value="Pentatricopeptide repeat-containing protein mitochondrial"/>
    <property type="match status" value="1"/>
</dbReference>
<evidence type="ECO:0000256" key="5">
    <source>
        <dbReference type="ARBA" id="ARBA00023128"/>
    </source>
</evidence>
<dbReference type="PANTHER" id="PTHR45717">
    <property type="entry name" value="OS12G0527900 PROTEIN"/>
    <property type="match status" value="1"/>
</dbReference>
<feature type="repeat" description="PPR" evidence="6">
    <location>
        <begin position="143"/>
        <end position="177"/>
    </location>
</feature>
<evidence type="ECO:0000313" key="8">
    <source>
        <dbReference type="Proteomes" id="UP001279734"/>
    </source>
</evidence>